<reference evidence="2 3" key="1">
    <citation type="submission" date="2009-01" db="EMBL/GenBank/DDBJ databases">
        <authorList>
            <person name="Fulton L."/>
            <person name="Clifton S."/>
            <person name="Chinwalla A.T."/>
            <person name="Mitreva M."/>
            <person name="Sodergren E."/>
            <person name="Weinstock G."/>
            <person name="Clifton S."/>
            <person name="Dooling D.J."/>
            <person name="Fulton B."/>
            <person name="Minx P."/>
            <person name="Pepin K.H."/>
            <person name="Johnson M."/>
            <person name="Bhonagiri V."/>
            <person name="Nash W.E."/>
            <person name="Mardis E.R."/>
            <person name="Wilson R.K."/>
        </authorList>
    </citation>
    <scope>NUCLEOTIDE SEQUENCE [LARGE SCALE GENOMIC DNA]</scope>
    <source>
        <strain evidence="2 3">NRL30031/H210</strain>
    </source>
</reference>
<keyword evidence="1" id="KW-0812">Transmembrane</keyword>
<keyword evidence="3" id="KW-1185">Reference proteome</keyword>
<feature type="transmembrane region" description="Helical" evidence="1">
    <location>
        <begin position="12"/>
        <end position="37"/>
    </location>
</feature>
<organism evidence="2 3">
    <name type="scientific">Neisseria flavescens NRL30031/H210</name>
    <dbReference type="NCBI Taxonomy" id="546264"/>
    <lineage>
        <taxon>Bacteria</taxon>
        <taxon>Pseudomonadati</taxon>
        <taxon>Pseudomonadota</taxon>
        <taxon>Betaproteobacteria</taxon>
        <taxon>Neisseriales</taxon>
        <taxon>Neisseriaceae</taxon>
        <taxon>Neisseria</taxon>
    </lineage>
</organism>
<gene>
    <name evidence="2" type="ORF">NEIFLAOT_00347</name>
</gene>
<evidence type="ECO:0000313" key="3">
    <source>
        <dbReference type="Proteomes" id="UP000004457"/>
    </source>
</evidence>
<dbReference type="EMBL" id="ACEN01000005">
    <property type="protein sequence ID" value="EEG34727.1"/>
    <property type="molecule type" value="Genomic_DNA"/>
</dbReference>
<dbReference type="Proteomes" id="UP000004457">
    <property type="component" value="Unassembled WGS sequence"/>
</dbReference>
<sequence length="52" mass="6097">MKMFEGSKIDFSSFFVFAYHYTFLDNCVLWPAGLVALNKGRLKQFFFFQTAS</sequence>
<evidence type="ECO:0000313" key="2">
    <source>
        <dbReference type="EMBL" id="EEG34727.1"/>
    </source>
</evidence>
<comment type="caution">
    <text evidence="2">The sequence shown here is derived from an EMBL/GenBank/DDBJ whole genome shotgun (WGS) entry which is preliminary data.</text>
</comment>
<dbReference type="AlphaFoldDB" id="C0EKA4"/>
<name>C0EKA4_NEIFL</name>
<keyword evidence="1" id="KW-0472">Membrane</keyword>
<protein>
    <submittedName>
        <fullName evidence="2">Uncharacterized protein</fullName>
    </submittedName>
</protein>
<keyword evidence="1" id="KW-1133">Transmembrane helix</keyword>
<proteinExistence type="predicted"/>
<accession>C0EKA4</accession>
<evidence type="ECO:0000256" key="1">
    <source>
        <dbReference type="SAM" id="Phobius"/>
    </source>
</evidence>